<sequence length="201" mass="22486">MLLWINGPFGGGKTHTAYELHRRLPGSVVSDPEHLGIGLQRMLPREQHGDFQDFPAWRRGVHETLAHLLDQHTAGGPVIVPMTVVVPRYFEETVGRLRADGYDIRHFSLVARRETVLRRLHGRGLRGLRSEDWAVSRVDQCLEALSQPEFGEHVATDHLTVSGVAEAVARSAGLRLRPDDSGPLARRLHRAQVTVKNIRGL</sequence>
<evidence type="ECO:0000313" key="2">
    <source>
        <dbReference type="Proteomes" id="UP001500016"/>
    </source>
</evidence>
<dbReference type="RefSeq" id="WP_344530368.1">
    <property type="nucleotide sequence ID" value="NZ_BAAAPE010000011.1"/>
</dbReference>
<dbReference type="Gene3D" id="3.40.50.300">
    <property type="entry name" value="P-loop containing nucleotide triphosphate hydrolases"/>
    <property type="match status" value="1"/>
</dbReference>
<dbReference type="Pfam" id="PF13671">
    <property type="entry name" value="AAA_33"/>
    <property type="match status" value="1"/>
</dbReference>
<name>A0ABN2W3L6_9ACTN</name>
<dbReference type="Proteomes" id="UP001500016">
    <property type="component" value="Unassembled WGS sequence"/>
</dbReference>
<evidence type="ECO:0000313" key="1">
    <source>
        <dbReference type="EMBL" id="GAA2082179.1"/>
    </source>
</evidence>
<keyword evidence="2" id="KW-1185">Reference proteome</keyword>
<proteinExistence type="predicted"/>
<dbReference type="EMBL" id="BAAAPE010000011">
    <property type="protein sequence ID" value="GAA2082179.1"/>
    <property type="molecule type" value="Genomic_DNA"/>
</dbReference>
<comment type="caution">
    <text evidence="1">The sequence shown here is derived from an EMBL/GenBank/DDBJ whole genome shotgun (WGS) entry which is preliminary data.</text>
</comment>
<reference evidence="1 2" key="1">
    <citation type="journal article" date="2019" name="Int. J. Syst. Evol. Microbiol.">
        <title>The Global Catalogue of Microorganisms (GCM) 10K type strain sequencing project: providing services to taxonomists for standard genome sequencing and annotation.</title>
        <authorList>
            <consortium name="The Broad Institute Genomics Platform"/>
            <consortium name="The Broad Institute Genome Sequencing Center for Infectious Disease"/>
            <person name="Wu L."/>
            <person name="Ma J."/>
        </authorList>
    </citation>
    <scope>NUCLEOTIDE SEQUENCE [LARGE SCALE GENOMIC DNA]</scope>
    <source>
        <strain evidence="1 2">JCM 15478</strain>
    </source>
</reference>
<accession>A0ABN2W3L6</accession>
<evidence type="ECO:0008006" key="3">
    <source>
        <dbReference type="Google" id="ProtNLM"/>
    </source>
</evidence>
<gene>
    <name evidence="1" type="ORF">GCM10009801_41720</name>
</gene>
<organism evidence="1 2">
    <name type="scientific">Streptomyces albiaxialis</name>
    <dbReference type="NCBI Taxonomy" id="329523"/>
    <lineage>
        <taxon>Bacteria</taxon>
        <taxon>Bacillati</taxon>
        <taxon>Actinomycetota</taxon>
        <taxon>Actinomycetes</taxon>
        <taxon>Kitasatosporales</taxon>
        <taxon>Streptomycetaceae</taxon>
        <taxon>Streptomyces</taxon>
    </lineage>
</organism>
<dbReference type="SUPFAM" id="SSF52540">
    <property type="entry name" value="P-loop containing nucleoside triphosphate hydrolases"/>
    <property type="match status" value="1"/>
</dbReference>
<dbReference type="InterPro" id="IPR027417">
    <property type="entry name" value="P-loop_NTPase"/>
</dbReference>
<protein>
    <recommendedName>
        <fullName evidence="3">TmrB</fullName>
    </recommendedName>
</protein>